<comment type="caution">
    <text evidence="1">The sequence shown here is derived from an EMBL/GenBank/DDBJ whole genome shotgun (WGS) entry which is preliminary data.</text>
</comment>
<gene>
    <name evidence="1" type="ORF">AFUS01_LOCUS27383</name>
</gene>
<protein>
    <submittedName>
        <fullName evidence="1">Uncharacterized protein</fullName>
    </submittedName>
</protein>
<name>A0A8J2KPD6_9HEXA</name>
<accession>A0A8J2KPD6</accession>
<reference evidence="1" key="1">
    <citation type="submission" date="2021-06" db="EMBL/GenBank/DDBJ databases">
        <authorList>
            <person name="Hodson N. C."/>
            <person name="Mongue J. A."/>
            <person name="Jaron S. K."/>
        </authorList>
    </citation>
    <scope>NUCLEOTIDE SEQUENCE</scope>
</reference>
<dbReference type="EMBL" id="CAJVCH010378278">
    <property type="protein sequence ID" value="CAG7816782.1"/>
    <property type="molecule type" value="Genomic_DNA"/>
</dbReference>
<dbReference type="AlphaFoldDB" id="A0A8J2KPD6"/>
<evidence type="ECO:0000313" key="2">
    <source>
        <dbReference type="Proteomes" id="UP000708208"/>
    </source>
</evidence>
<dbReference type="Proteomes" id="UP000708208">
    <property type="component" value="Unassembled WGS sequence"/>
</dbReference>
<keyword evidence="2" id="KW-1185">Reference proteome</keyword>
<proteinExistence type="predicted"/>
<evidence type="ECO:0000313" key="1">
    <source>
        <dbReference type="EMBL" id="CAG7816782.1"/>
    </source>
</evidence>
<organism evidence="1 2">
    <name type="scientific">Allacma fusca</name>
    <dbReference type="NCBI Taxonomy" id="39272"/>
    <lineage>
        <taxon>Eukaryota</taxon>
        <taxon>Metazoa</taxon>
        <taxon>Ecdysozoa</taxon>
        <taxon>Arthropoda</taxon>
        <taxon>Hexapoda</taxon>
        <taxon>Collembola</taxon>
        <taxon>Symphypleona</taxon>
        <taxon>Sminthuridae</taxon>
        <taxon>Allacma</taxon>
    </lineage>
</organism>
<sequence length="170" mass="19363">MLLSIGSSIRLRQSYENRTTFNADETGAGIVPNKGPKRIARNGVRTVPSMTPAESGQLRMRIETEDVIKEVSEDENDDMVFRKGEDEEPLEYVPYPDSQTYLARNGAHWTNVVPYIRCFCKVYMNSKPDRYELKDCIIGRSLKLCTQFPETTSALSYVVEIGPRVFSKQI</sequence>